<feature type="compositionally biased region" description="Polar residues" evidence="1">
    <location>
        <begin position="88"/>
        <end position="97"/>
    </location>
</feature>
<dbReference type="Proteomes" id="UP001596103">
    <property type="component" value="Unassembled WGS sequence"/>
</dbReference>
<dbReference type="RefSeq" id="WP_377714965.1">
    <property type="nucleotide sequence ID" value="NZ_JBHSMP010000038.1"/>
</dbReference>
<evidence type="ECO:0000313" key="3">
    <source>
        <dbReference type="Proteomes" id="UP001596103"/>
    </source>
</evidence>
<keyword evidence="3" id="KW-1185">Reference proteome</keyword>
<organism evidence="2 3">
    <name type="scientific">Paraburkholderia denitrificans</name>
    <dbReference type="NCBI Taxonomy" id="694025"/>
    <lineage>
        <taxon>Bacteria</taxon>
        <taxon>Pseudomonadati</taxon>
        <taxon>Pseudomonadota</taxon>
        <taxon>Betaproteobacteria</taxon>
        <taxon>Burkholderiales</taxon>
        <taxon>Burkholderiaceae</taxon>
        <taxon>Paraburkholderia</taxon>
    </lineage>
</organism>
<sequence>MNVDDFANRAGMSCHRILTSKPHDSSGYSCADVAAHLRRFNSISLMVQHVGVQQSVPERTGCFAVPIHQLWRFRVQHFEAAGAHPGTTGRNRPSNTLRPAARRSAANAFHRLVLMAGYRARRVMYQPMTGPQCASCGGINIAHQRRPAAAFAHGAARHTDRTAFKQTQ</sequence>
<gene>
    <name evidence="2" type="ORF">ACFPTO_22765</name>
</gene>
<proteinExistence type="predicted"/>
<name>A0ABW0JF13_9BURK</name>
<evidence type="ECO:0000256" key="1">
    <source>
        <dbReference type="SAM" id="MobiDB-lite"/>
    </source>
</evidence>
<feature type="region of interest" description="Disordered" evidence="1">
    <location>
        <begin position="82"/>
        <end position="102"/>
    </location>
</feature>
<accession>A0ABW0JF13</accession>
<protein>
    <submittedName>
        <fullName evidence="2">Uncharacterized protein</fullName>
    </submittedName>
</protein>
<evidence type="ECO:0000313" key="2">
    <source>
        <dbReference type="EMBL" id="MFC5431602.1"/>
    </source>
</evidence>
<reference evidence="3" key="1">
    <citation type="journal article" date="2019" name="Int. J. Syst. Evol. Microbiol.">
        <title>The Global Catalogue of Microorganisms (GCM) 10K type strain sequencing project: providing services to taxonomists for standard genome sequencing and annotation.</title>
        <authorList>
            <consortium name="The Broad Institute Genomics Platform"/>
            <consortium name="The Broad Institute Genome Sequencing Center for Infectious Disease"/>
            <person name="Wu L."/>
            <person name="Ma J."/>
        </authorList>
    </citation>
    <scope>NUCLEOTIDE SEQUENCE [LARGE SCALE GENOMIC DNA]</scope>
    <source>
        <strain evidence="3">CCUG 56042</strain>
    </source>
</reference>
<dbReference type="EMBL" id="JBHSMP010000038">
    <property type="protein sequence ID" value="MFC5431602.1"/>
    <property type="molecule type" value="Genomic_DNA"/>
</dbReference>
<comment type="caution">
    <text evidence="2">The sequence shown here is derived from an EMBL/GenBank/DDBJ whole genome shotgun (WGS) entry which is preliminary data.</text>
</comment>